<evidence type="ECO:0000256" key="5">
    <source>
        <dbReference type="ARBA" id="ARBA00022989"/>
    </source>
</evidence>
<keyword evidence="6 7" id="KW-0472">Membrane</keyword>
<evidence type="ECO:0000256" key="7">
    <source>
        <dbReference type="SAM" id="Phobius"/>
    </source>
</evidence>
<dbReference type="EMBL" id="JBHTJM010000009">
    <property type="protein sequence ID" value="MFD0964608.1"/>
    <property type="molecule type" value="Genomic_DNA"/>
</dbReference>
<evidence type="ECO:0000256" key="2">
    <source>
        <dbReference type="ARBA" id="ARBA00007430"/>
    </source>
</evidence>
<dbReference type="Proteomes" id="UP001596997">
    <property type="component" value="Unassembled WGS sequence"/>
</dbReference>
<dbReference type="PANTHER" id="PTHR30250">
    <property type="entry name" value="PST FAMILY PREDICTED COLANIC ACID TRANSPORTER"/>
    <property type="match status" value="1"/>
</dbReference>
<dbReference type="PANTHER" id="PTHR30250:SF10">
    <property type="entry name" value="LIPOPOLYSACCHARIDE BIOSYNTHESIS PROTEIN WZXC"/>
    <property type="match status" value="1"/>
</dbReference>
<comment type="subcellular location">
    <subcellularLocation>
        <location evidence="1">Cell membrane</location>
        <topology evidence="1">Multi-pass membrane protein</topology>
    </subcellularLocation>
</comment>
<protein>
    <submittedName>
        <fullName evidence="8">Lipopolysaccharide biosynthesis protein</fullName>
    </submittedName>
</protein>
<feature type="transmembrane region" description="Helical" evidence="7">
    <location>
        <begin position="307"/>
        <end position="328"/>
    </location>
</feature>
<feature type="transmembrane region" description="Helical" evidence="7">
    <location>
        <begin position="340"/>
        <end position="359"/>
    </location>
</feature>
<feature type="transmembrane region" description="Helical" evidence="7">
    <location>
        <begin position="396"/>
        <end position="415"/>
    </location>
</feature>
<organism evidence="8 9">
    <name type="scientific">Pseudofulvibacter geojedonensis</name>
    <dbReference type="NCBI Taxonomy" id="1123758"/>
    <lineage>
        <taxon>Bacteria</taxon>
        <taxon>Pseudomonadati</taxon>
        <taxon>Bacteroidota</taxon>
        <taxon>Flavobacteriia</taxon>
        <taxon>Flavobacteriales</taxon>
        <taxon>Flavobacteriaceae</taxon>
        <taxon>Pseudofulvibacter</taxon>
    </lineage>
</organism>
<evidence type="ECO:0000256" key="4">
    <source>
        <dbReference type="ARBA" id="ARBA00022692"/>
    </source>
</evidence>
<dbReference type="RefSeq" id="WP_377716148.1">
    <property type="nucleotide sequence ID" value="NZ_JBHTJM010000009.1"/>
</dbReference>
<feature type="transmembrane region" description="Helical" evidence="7">
    <location>
        <begin position="45"/>
        <end position="65"/>
    </location>
</feature>
<feature type="transmembrane region" description="Helical" evidence="7">
    <location>
        <begin position="12"/>
        <end position="33"/>
    </location>
</feature>
<gene>
    <name evidence="8" type="ORF">ACFQ1O_11390</name>
</gene>
<evidence type="ECO:0000313" key="8">
    <source>
        <dbReference type="EMBL" id="MFD0964608.1"/>
    </source>
</evidence>
<evidence type="ECO:0000313" key="9">
    <source>
        <dbReference type="Proteomes" id="UP001596997"/>
    </source>
</evidence>
<dbReference type="InterPro" id="IPR050833">
    <property type="entry name" value="Poly_Biosynth_Transport"/>
</dbReference>
<keyword evidence="4 7" id="KW-0812">Transmembrane</keyword>
<evidence type="ECO:0000256" key="6">
    <source>
        <dbReference type="ARBA" id="ARBA00023136"/>
    </source>
</evidence>
<evidence type="ECO:0000256" key="1">
    <source>
        <dbReference type="ARBA" id="ARBA00004651"/>
    </source>
</evidence>
<accession>A0ABW3I445</accession>
<feature type="transmembrane region" description="Helical" evidence="7">
    <location>
        <begin position="371"/>
        <end position="390"/>
    </location>
</feature>
<feature type="transmembrane region" description="Helical" evidence="7">
    <location>
        <begin position="122"/>
        <end position="144"/>
    </location>
</feature>
<feature type="transmembrane region" description="Helical" evidence="7">
    <location>
        <begin position="77"/>
        <end position="102"/>
    </location>
</feature>
<keyword evidence="5 7" id="KW-1133">Transmembrane helix</keyword>
<evidence type="ECO:0000256" key="3">
    <source>
        <dbReference type="ARBA" id="ARBA00022475"/>
    </source>
</evidence>
<sequence length="424" mass="47886">MFSLKSSFTKNVFTLVTGTTIAQVIPLALSPILTRLYTPNDFGLLATYMSIAAIFSVVITLKYDISIIIAERKEEAISLLIGSLIIACIISLLTLIIVHFFNGEIINLLTEEDANGKETLGNWLYFIPFSIFFIGAFNTVSFWFNRKLMYKRMATSKVVNTTSMSGIQLGGGLLGFTPIGLLIGFVAGRFFAALYLFNRLLGDKEIFFKNIRKDQILFLLKRYKRFPLFTLPAEFINIVANRLPIFVIGKFFGSSVLGNYALMERVLSAPISLIGASVLDVFKQKASEDYNKFGNCKNIFIKTFKSLVLLSIVPTLLLFFLSPIVFGFIFGKEWTMAGEFAQIISILFFIRFTASPLSYMFNIAEKQHYDMFWQIALLVFTIISFVIGVKLNDVKIALICFTVSYSLLYIINIYLSYQFSKGVE</sequence>
<feature type="transmembrane region" description="Helical" evidence="7">
    <location>
        <begin position="173"/>
        <end position="197"/>
    </location>
</feature>
<dbReference type="Pfam" id="PF13440">
    <property type="entry name" value="Polysacc_synt_3"/>
    <property type="match status" value="1"/>
</dbReference>
<keyword evidence="9" id="KW-1185">Reference proteome</keyword>
<name>A0ABW3I445_9FLAO</name>
<comment type="caution">
    <text evidence="8">The sequence shown here is derived from an EMBL/GenBank/DDBJ whole genome shotgun (WGS) entry which is preliminary data.</text>
</comment>
<comment type="similarity">
    <text evidence="2">Belongs to the polysaccharide synthase family.</text>
</comment>
<reference evidence="9" key="1">
    <citation type="journal article" date="2019" name="Int. J. Syst. Evol. Microbiol.">
        <title>The Global Catalogue of Microorganisms (GCM) 10K type strain sequencing project: providing services to taxonomists for standard genome sequencing and annotation.</title>
        <authorList>
            <consortium name="The Broad Institute Genomics Platform"/>
            <consortium name="The Broad Institute Genome Sequencing Center for Infectious Disease"/>
            <person name="Wu L."/>
            <person name="Ma J."/>
        </authorList>
    </citation>
    <scope>NUCLEOTIDE SEQUENCE [LARGE SCALE GENOMIC DNA]</scope>
    <source>
        <strain evidence="9">CCUG 62114</strain>
    </source>
</reference>
<proteinExistence type="inferred from homology"/>
<keyword evidence="3" id="KW-1003">Cell membrane</keyword>